<dbReference type="Proteomes" id="UP001229955">
    <property type="component" value="Chromosome"/>
</dbReference>
<evidence type="ECO:0000256" key="3">
    <source>
        <dbReference type="ARBA" id="ARBA00022475"/>
    </source>
</evidence>
<proteinExistence type="inferred from homology"/>
<evidence type="ECO:0000256" key="5">
    <source>
        <dbReference type="ARBA" id="ARBA00022989"/>
    </source>
</evidence>
<evidence type="ECO:0000313" key="8">
    <source>
        <dbReference type="EMBL" id="WKW11138.1"/>
    </source>
</evidence>
<keyword evidence="6 7" id="KW-0472">Membrane</keyword>
<organism evidence="8">
    <name type="scientific">Pseudogemmatithrix spongiicola</name>
    <dbReference type="NCBI Taxonomy" id="3062599"/>
    <lineage>
        <taxon>Bacteria</taxon>
        <taxon>Pseudomonadati</taxon>
        <taxon>Gemmatimonadota</taxon>
        <taxon>Gemmatimonadia</taxon>
        <taxon>Gemmatimonadales</taxon>
        <taxon>Gemmatimonadaceae</taxon>
        <taxon>Pseudogemmatithrix</taxon>
    </lineage>
</organism>
<evidence type="ECO:0000256" key="6">
    <source>
        <dbReference type="ARBA" id="ARBA00023136"/>
    </source>
</evidence>
<feature type="transmembrane region" description="Helical" evidence="7">
    <location>
        <begin position="105"/>
        <end position="126"/>
    </location>
</feature>
<dbReference type="PANTHER" id="PTHR33452">
    <property type="entry name" value="OXIDOREDUCTASE CATD-RELATED"/>
    <property type="match status" value="1"/>
</dbReference>
<evidence type="ECO:0000256" key="7">
    <source>
        <dbReference type="SAM" id="Phobius"/>
    </source>
</evidence>
<dbReference type="KEGG" id="pspc:Strain318_000373"/>
<evidence type="ECO:0000256" key="2">
    <source>
        <dbReference type="ARBA" id="ARBA00006679"/>
    </source>
</evidence>
<evidence type="ECO:0000313" key="9">
    <source>
        <dbReference type="EMBL" id="WKW14048.1"/>
    </source>
</evidence>
<dbReference type="AlphaFoldDB" id="A0AA49JSH5"/>
<evidence type="ECO:0000313" key="10">
    <source>
        <dbReference type="Proteomes" id="UP001229955"/>
    </source>
</evidence>
<dbReference type="GO" id="GO:0005886">
    <property type="term" value="C:plasma membrane"/>
    <property type="evidence" value="ECO:0007669"/>
    <property type="project" value="UniProtKB-SubCell"/>
</dbReference>
<dbReference type="RefSeq" id="WP_367886840.1">
    <property type="nucleotide sequence ID" value="NZ_CP130612.1"/>
</dbReference>
<dbReference type="PANTHER" id="PTHR33452:SF1">
    <property type="entry name" value="INNER MEMBRANE PROTEIN YPHA-RELATED"/>
    <property type="match status" value="1"/>
</dbReference>
<reference evidence="8" key="1">
    <citation type="submission" date="2023-07" db="EMBL/GenBank/DDBJ databases">
        <authorList>
            <person name="Haufschild T."/>
            <person name="Kallscheuer N."/>
            <person name="Hammer J."/>
            <person name="Kohn T."/>
            <person name="Kabuu M."/>
            <person name="Jogler M."/>
            <person name="Wohfarth N."/>
            <person name="Heuer A."/>
            <person name="Rohde M."/>
            <person name="van Teeseling M.C.F."/>
            <person name="Jogler C."/>
        </authorList>
    </citation>
    <scope>NUCLEOTIDE SEQUENCE</scope>
    <source>
        <strain evidence="8">Strain 138</strain>
        <strain evidence="9">Strain 318</strain>
    </source>
</reference>
<dbReference type="InterPro" id="IPR032808">
    <property type="entry name" value="DoxX"/>
</dbReference>
<name>A0AA49JSH5_9BACT</name>
<dbReference type="InterPro" id="IPR051907">
    <property type="entry name" value="DoxX-like_oxidoreductase"/>
</dbReference>
<feature type="transmembrane region" description="Helical" evidence="7">
    <location>
        <begin position="46"/>
        <end position="71"/>
    </location>
</feature>
<accession>A0AA49JSH5</accession>
<dbReference type="EMBL" id="CP130612">
    <property type="protein sequence ID" value="WKW11138.1"/>
    <property type="molecule type" value="Genomic_DNA"/>
</dbReference>
<comment type="subcellular location">
    <subcellularLocation>
        <location evidence="1">Cell membrane</location>
        <topology evidence="1">Multi-pass membrane protein</topology>
    </subcellularLocation>
</comment>
<evidence type="ECO:0000256" key="1">
    <source>
        <dbReference type="ARBA" id="ARBA00004651"/>
    </source>
</evidence>
<sequence length="133" mass="13686">MLSLRPALGLALLRLSVGIIFAAHGYQKFFQYGIAGVTQGFTQMGVPLAAVAAPAVATIEFVGGLLMIVGFYHRVAGALQACVMVGAIVFAKMSGGFFAPSGIEFELMLGVAALTVALAGGGAYTVEEMRGKK</sequence>
<keyword evidence="3" id="KW-1003">Cell membrane</keyword>
<comment type="similarity">
    <text evidence="2">Belongs to the DoxX family.</text>
</comment>
<evidence type="ECO:0000256" key="4">
    <source>
        <dbReference type="ARBA" id="ARBA00022692"/>
    </source>
</evidence>
<keyword evidence="5 7" id="KW-1133">Transmembrane helix</keyword>
<dbReference type="Pfam" id="PF07681">
    <property type="entry name" value="DoxX"/>
    <property type="match status" value="1"/>
</dbReference>
<accession>A0AA49JY84</accession>
<protein>
    <submittedName>
        <fullName evidence="8">DoxX family protein</fullName>
    </submittedName>
</protein>
<keyword evidence="10" id="KW-1185">Reference proteome</keyword>
<feature type="transmembrane region" description="Helical" evidence="7">
    <location>
        <begin position="78"/>
        <end position="99"/>
    </location>
</feature>
<keyword evidence="4 7" id="KW-0812">Transmembrane</keyword>
<dbReference type="EMBL" id="CP130613">
    <property type="protein sequence ID" value="WKW14048.1"/>
    <property type="molecule type" value="Genomic_DNA"/>
</dbReference>
<gene>
    <name evidence="8" type="ORF">Strain138_000373</name>
    <name evidence="9" type="ORF">Strain318_000373</name>
</gene>